<proteinExistence type="predicted"/>
<feature type="transmembrane region" description="Helical" evidence="1">
    <location>
        <begin position="31"/>
        <end position="50"/>
    </location>
</feature>
<name>A0A4R6ICN2_9SPHI</name>
<evidence type="ECO:0000313" key="3">
    <source>
        <dbReference type="Proteomes" id="UP000295499"/>
    </source>
</evidence>
<sequence length="56" mass="6240">MENHPRTITTLEKAQLKGGAENKERIGLEHLHVVLGFIVAGPFGAAYIAYNTWFND</sequence>
<dbReference type="EMBL" id="SNWM01000007">
    <property type="protein sequence ID" value="TDO19371.1"/>
    <property type="molecule type" value="Genomic_DNA"/>
</dbReference>
<keyword evidence="3" id="KW-1185">Reference proteome</keyword>
<evidence type="ECO:0000313" key="2">
    <source>
        <dbReference type="EMBL" id="TDO19371.1"/>
    </source>
</evidence>
<evidence type="ECO:0000256" key="1">
    <source>
        <dbReference type="SAM" id="Phobius"/>
    </source>
</evidence>
<dbReference type="AlphaFoldDB" id="A0A4R6ICN2"/>
<reference evidence="2 3" key="1">
    <citation type="submission" date="2019-03" db="EMBL/GenBank/DDBJ databases">
        <title>Genomic Encyclopedia of Archaeal and Bacterial Type Strains, Phase II (KMG-II): from individual species to whole genera.</title>
        <authorList>
            <person name="Goeker M."/>
        </authorList>
    </citation>
    <scope>NUCLEOTIDE SEQUENCE [LARGE SCALE GENOMIC DNA]</scope>
    <source>
        <strain evidence="2 3">DSM 19034</strain>
    </source>
</reference>
<keyword evidence="1" id="KW-0472">Membrane</keyword>
<protein>
    <submittedName>
        <fullName evidence="2">Uncharacterized protein</fullName>
    </submittedName>
</protein>
<organism evidence="2 3">
    <name type="scientific">Pedobacter duraquae</name>
    <dbReference type="NCBI Taxonomy" id="425511"/>
    <lineage>
        <taxon>Bacteria</taxon>
        <taxon>Pseudomonadati</taxon>
        <taxon>Bacteroidota</taxon>
        <taxon>Sphingobacteriia</taxon>
        <taxon>Sphingobacteriales</taxon>
        <taxon>Sphingobacteriaceae</taxon>
        <taxon>Pedobacter</taxon>
    </lineage>
</organism>
<accession>A0A4R6ICN2</accession>
<gene>
    <name evidence="2" type="ORF">CLV32_4611</name>
</gene>
<comment type="caution">
    <text evidence="2">The sequence shown here is derived from an EMBL/GenBank/DDBJ whole genome shotgun (WGS) entry which is preliminary data.</text>
</comment>
<keyword evidence="1" id="KW-0812">Transmembrane</keyword>
<keyword evidence="1" id="KW-1133">Transmembrane helix</keyword>
<dbReference type="RefSeq" id="WP_166642009.1">
    <property type="nucleotide sequence ID" value="NZ_SNWM01000007.1"/>
</dbReference>
<dbReference type="Proteomes" id="UP000295499">
    <property type="component" value="Unassembled WGS sequence"/>
</dbReference>